<accession>A0A2W2BX77</accession>
<keyword evidence="2" id="KW-1185">Reference proteome</keyword>
<proteinExistence type="predicted"/>
<reference evidence="1 2" key="1">
    <citation type="submission" date="2018-06" db="EMBL/GenBank/DDBJ databases">
        <title>Mucibacter soli gen. nov., sp. nov., a new member of the family Chitinophagaceae producing mucin.</title>
        <authorList>
            <person name="Kim M.-K."/>
            <person name="Park S."/>
            <person name="Kim T.-S."/>
            <person name="Joung Y."/>
            <person name="Han J.-H."/>
            <person name="Kim S.B."/>
        </authorList>
    </citation>
    <scope>NUCLEOTIDE SEQUENCE [LARGE SCALE GENOMIC DNA]</scope>
    <source>
        <strain evidence="1 2">R1-15</strain>
    </source>
</reference>
<dbReference type="EMBL" id="QKTW01000018">
    <property type="protein sequence ID" value="PZF72463.1"/>
    <property type="molecule type" value="Genomic_DNA"/>
</dbReference>
<gene>
    <name evidence="1" type="ORF">DN068_14040</name>
</gene>
<comment type="caution">
    <text evidence="1">The sequence shown here is derived from an EMBL/GenBank/DDBJ whole genome shotgun (WGS) entry which is preliminary data.</text>
</comment>
<dbReference type="Proteomes" id="UP000248745">
    <property type="component" value="Unassembled WGS sequence"/>
</dbReference>
<dbReference type="AlphaFoldDB" id="A0A2W2BX77"/>
<evidence type="ECO:0000313" key="1">
    <source>
        <dbReference type="EMBL" id="PZF72463.1"/>
    </source>
</evidence>
<protein>
    <recommendedName>
        <fullName evidence="3">Thioredoxin domain-containing protein</fullName>
    </recommendedName>
</protein>
<organism evidence="1 2">
    <name type="scientific">Taibaiella soli</name>
    <dbReference type="NCBI Taxonomy" id="1649169"/>
    <lineage>
        <taxon>Bacteria</taxon>
        <taxon>Pseudomonadati</taxon>
        <taxon>Bacteroidota</taxon>
        <taxon>Chitinophagia</taxon>
        <taxon>Chitinophagales</taxon>
        <taxon>Chitinophagaceae</taxon>
        <taxon>Taibaiella</taxon>
    </lineage>
</organism>
<evidence type="ECO:0000313" key="2">
    <source>
        <dbReference type="Proteomes" id="UP000248745"/>
    </source>
</evidence>
<sequence length="175" mass="20115">MYSYYQKTKEKKPGLLQHPETGVDICSLPYPKDSPVVYVIKGTDLKKCIQKSKQTVLYLWSPKCQSPVCYSPNIVANKCSNIGADLFIVAEYYDSDLMSLKYSLKKPVYGIDTRYYGTDLTDKYVAKFLRDLDSTLVRSESHRYFYFVDGKFKASYRSLDSLAKYETYNIGSANN</sequence>
<name>A0A2W2BX77_9BACT</name>
<evidence type="ECO:0008006" key="3">
    <source>
        <dbReference type="Google" id="ProtNLM"/>
    </source>
</evidence>